<reference evidence="2 3" key="1">
    <citation type="journal article" date="2004" name="Syst. Appl. Microbiol.">
        <title>Cryptoendolithic actinomycetes from antarctic sandstone rock samples: Micromonospora endolithica sp. nov. and two isolates related to Micromonospora coerulea Jensen 1932.</title>
        <authorList>
            <person name="Hirsch P."/>
            <person name="Mevs U."/>
            <person name="Kroppenstedt R.M."/>
            <person name="Schumann P."/>
            <person name="Stackebrandt E."/>
        </authorList>
    </citation>
    <scope>NUCLEOTIDE SEQUENCE [LARGE SCALE GENOMIC DNA]</scope>
    <source>
        <strain evidence="2 3">JCM 12677</strain>
    </source>
</reference>
<feature type="transmembrane region" description="Helical" evidence="1">
    <location>
        <begin position="59"/>
        <end position="77"/>
    </location>
</feature>
<keyword evidence="1" id="KW-0472">Membrane</keyword>
<evidence type="ECO:0000313" key="2">
    <source>
        <dbReference type="EMBL" id="RKN45275.1"/>
    </source>
</evidence>
<sequence>MLRSPALWLGVALGVVELTDSGPFDPYSPTTFIPPLVALIYLIFAASRHGADRSAAMRIQAVGLVCFTAVSVVTLIVDPAIGRYLIAAGWLAHAAWDFAHRDGRVVPKWIVRFCVPFDLLVATSLVVGTWS</sequence>
<keyword evidence="3" id="KW-1185">Reference proteome</keyword>
<dbReference type="EMBL" id="RBAK01000006">
    <property type="protein sequence ID" value="RKN45275.1"/>
    <property type="molecule type" value="Genomic_DNA"/>
</dbReference>
<dbReference type="AlphaFoldDB" id="A0A3A9ZAM1"/>
<keyword evidence="1" id="KW-1133">Transmembrane helix</keyword>
<proteinExistence type="predicted"/>
<protein>
    <submittedName>
        <fullName evidence="2">Uncharacterized protein</fullName>
    </submittedName>
</protein>
<dbReference type="Proteomes" id="UP000281726">
    <property type="component" value="Unassembled WGS sequence"/>
</dbReference>
<feature type="transmembrane region" description="Helical" evidence="1">
    <location>
        <begin position="111"/>
        <end position="130"/>
    </location>
</feature>
<name>A0A3A9ZAM1_9ACTN</name>
<organism evidence="2 3">
    <name type="scientific">Micromonospora endolithica</name>
    <dbReference type="NCBI Taxonomy" id="230091"/>
    <lineage>
        <taxon>Bacteria</taxon>
        <taxon>Bacillati</taxon>
        <taxon>Actinomycetota</taxon>
        <taxon>Actinomycetes</taxon>
        <taxon>Micromonosporales</taxon>
        <taxon>Micromonosporaceae</taxon>
        <taxon>Micromonospora</taxon>
    </lineage>
</organism>
<comment type="caution">
    <text evidence="2">The sequence shown here is derived from an EMBL/GenBank/DDBJ whole genome shotgun (WGS) entry which is preliminary data.</text>
</comment>
<evidence type="ECO:0000313" key="3">
    <source>
        <dbReference type="Proteomes" id="UP000281726"/>
    </source>
</evidence>
<feature type="transmembrane region" description="Helical" evidence="1">
    <location>
        <begin position="31"/>
        <end position="47"/>
    </location>
</feature>
<keyword evidence="1" id="KW-0812">Transmembrane</keyword>
<evidence type="ECO:0000256" key="1">
    <source>
        <dbReference type="SAM" id="Phobius"/>
    </source>
</evidence>
<accession>A0A3A9ZAM1</accession>
<gene>
    <name evidence="2" type="ORF">D7223_16730</name>
</gene>